<evidence type="ECO:0000313" key="3">
    <source>
        <dbReference type="Proteomes" id="UP000886595"/>
    </source>
</evidence>
<gene>
    <name evidence="2" type="ORF">Bca52824_044167</name>
</gene>
<dbReference type="EMBL" id="JAAMPC010000009">
    <property type="protein sequence ID" value="KAG2297498.1"/>
    <property type="molecule type" value="Genomic_DNA"/>
</dbReference>
<dbReference type="AlphaFoldDB" id="A0A8X7S1G1"/>
<feature type="region of interest" description="Disordered" evidence="1">
    <location>
        <begin position="57"/>
        <end position="161"/>
    </location>
</feature>
<feature type="compositionally biased region" description="Polar residues" evidence="1">
    <location>
        <begin position="131"/>
        <end position="141"/>
    </location>
</feature>
<sequence>MKNKKPKKSPGKSPPKRPSPAKSSPPPLFDAVDLTVIVASSTDPSSANEVSVIVLESSSASPQSTSATDQEEPASIACKVAPLNPHESATVESSPASPNTSSAVAPVELPIGDDKTAPSSPLPLATADANVGSSSQLASGETETESHSVRDKPAKGVSVDVGALQPPLNVVLQEPGKAIDPPKPDWCAHAKDSTAEHKCV</sequence>
<evidence type="ECO:0000313" key="2">
    <source>
        <dbReference type="EMBL" id="KAG2297498.1"/>
    </source>
</evidence>
<keyword evidence="3" id="KW-1185">Reference proteome</keyword>
<feature type="compositionally biased region" description="Pro residues" evidence="1">
    <location>
        <begin position="12"/>
        <end position="28"/>
    </location>
</feature>
<comment type="caution">
    <text evidence="2">The sequence shown here is derived from an EMBL/GenBank/DDBJ whole genome shotgun (WGS) entry which is preliminary data.</text>
</comment>
<reference evidence="2 3" key="1">
    <citation type="submission" date="2020-02" db="EMBL/GenBank/DDBJ databases">
        <authorList>
            <person name="Ma Q."/>
            <person name="Huang Y."/>
            <person name="Song X."/>
            <person name="Pei D."/>
        </authorList>
    </citation>
    <scope>NUCLEOTIDE SEQUENCE [LARGE SCALE GENOMIC DNA]</scope>
    <source>
        <strain evidence="2">Sxm20200214</strain>
        <tissue evidence="2">Leaf</tissue>
    </source>
</reference>
<evidence type="ECO:0000256" key="1">
    <source>
        <dbReference type="SAM" id="MobiDB-lite"/>
    </source>
</evidence>
<name>A0A8X7S1G1_BRACI</name>
<feature type="region of interest" description="Disordered" evidence="1">
    <location>
        <begin position="1"/>
        <end position="28"/>
    </location>
</feature>
<protein>
    <submittedName>
        <fullName evidence="2">Uncharacterized protein</fullName>
    </submittedName>
</protein>
<accession>A0A8X7S1G1</accession>
<feature type="compositionally biased region" description="Basic residues" evidence="1">
    <location>
        <begin position="1"/>
        <end position="10"/>
    </location>
</feature>
<feature type="compositionally biased region" description="Low complexity" evidence="1">
    <location>
        <begin position="57"/>
        <end position="68"/>
    </location>
</feature>
<feature type="compositionally biased region" description="Polar residues" evidence="1">
    <location>
        <begin position="90"/>
        <end position="103"/>
    </location>
</feature>
<feature type="compositionally biased region" description="Basic and acidic residues" evidence="1">
    <location>
        <begin position="180"/>
        <end position="200"/>
    </location>
</feature>
<feature type="region of interest" description="Disordered" evidence="1">
    <location>
        <begin position="174"/>
        <end position="200"/>
    </location>
</feature>
<proteinExistence type="predicted"/>
<feature type="compositionally biased region" description="Basic and acidic residues" evidence="1">
    <location>
        <begin position="144"/>
        <end position="154"/>
    </location>
</feature>
<dbReference type="Proteomes" id="UP000886595">
    <property type="component" value="Unassembled WGS sequence"/>
</dbReference>
<organism evidence="2 3">
    <name type="scientific">Brassica carinata</name>
    <name type="common">Ethiopian mustard</name>
    <name type="synonym">Abyssinian cabbage</name>
    <dbReference type="NCBI Taxonomy" id="52824"/>
    <lineage>
        <taxon>Eukaryota</taxon>
        <taxon>Viridiplantae</taxon>
        <taxon>Streptophyta</taxon>
        <taxon>Embryophyta</taxon>
        <taxon>Tracheophyta</taxon>
        <taxon>Spermatophyta</taxon>
        <taxon>Magnoliopsida</taxon>
        <taxon>eudicotyledons</taxon>
        <taxon>Gunneridae</taxon>
        <taxon>Pentapetalae</taxon>
        <taxon>rosids</taxon>
        <taxon>malvids</taxon>
        <taxon>Brassicales</taxon>
        <taxon>Brassicaceae</taxon>
        <taxon>Brassiceae</taxon>
        <taxon>Brassica</taxon>
    </lineage>
</organism>